<protein>
    <submittedName>
        <fullName evidence="1">Uncharacterized protein</fullName>
    </submittedName>
</protein>
<dbReference type="AlphaFoldDB" id="Q0V1H8"/>
<dbReference type="KEGG" id="pno:SNOG_02136"/>
<dbReference type="GeneID" id="5969604"/>
<sequence length="86" mass="9578">MIRRRQAVIPRIATASVTEQVQVLRGNRKFCLHHESAMWAASSAFFPTHGNACFAPSWNGPLTTKYERPSTHRLASFADPAPAWIG</sequence>
<evidence type="ECO:0000313" key="1">
    <source>
        <dbReference type="EMBL" id="EAT90348.1"/>
    </source>
</evidence>
<dbReference type="InParanoid" id="Q0V1H8"/>
<gene>
    <name evidence="1" type="ORF">SNOG_02136</name>
</gene>
<organism evidence="1 2">
    <name type="scientific">Phaeosphaeria nodorum (strain SN15 / ATCC MYA-4574 / FGSC 10173)</name>
    <name type="common">Glume blotch fungus</name>
    <name type="synonym">Parastagonospora nodorum</name>
    <dbReference type="NCBI Taxonomy" id="321614"/>
    <lineage>
        <taxon>Eukaryota</taxon>
        <taxon>Fungi</taxon>
        <taxon>Dikarya</taxon>
        <taxon>Ascomycota</taxon>
        <taxon>Pezizomycotina</taxon>
        <taxon>Dothideomycetes</taxon>
        <taxon>Pleosporomycetidae</taxon>
        <taxon>Pleosporales</taxon>
        <taxon>Pleosporineae</taxon>
        <taxon>Phaeosphaeriaceae</taxon>
        <taxon>Parastagonospora</taxon>
    </lineage>
</organism>
<evidence type="ECO:0000313" key="2">
    <source>
        <dbReference type="Proteomes" id="UP000001055"/>
    </source>
</evidence>
<reference evidence="2" key="1">
    <citation type="journal article" date="2007" name="Plant Cell">
        <title>Dothideomycete-plant interactions illuminated by genome sequencing and EST analysis of the wheat pathogen Stagonospora nodorum.</title>
        <authorList>
            <person name="Hane J.K."/>
            <person name="Lowe R.G."/>
            <person name="Solomon P.S."/>
            <person name="Tan K.C."/>
            <person name="Schoch C.L."/>
            <person name="Spatafora J.W."/>
            <person name="Crous P.W."/>
            <person name="Kodira C."/>
            <person name="Birren B.W."/>
            <person name="Galagan J.E."/>
            <person name="Torriani S.F."/>
            <person name="McDonald B.A."/>
            <person name="Oliver R.P."/>
        </authorList>
    </citation>
    <scope>NUCLEOTIDE SEQUENCE [LARGE SCALE GENOMIC DNA]</scope>
    <source>
        <strain evidence="2">SN15 / ATCC MYA-4574 / FGSC 10173</strain>
    </source>
</reference>
<accession>Q0V1H8</accession>
<dbReference type="Proteomes" id="UP000001055">
    <property type="component" value="Unassembled WGS sequence"/>
</dbReference>
<dbReference type="VEuPathDB" id="FungiDB:JI435_021360"/>
<name>Q0V1H8_PHANO</name>
<dbReference type="EMBL" id="CH445327">
    <property type="protein sequence ID" value="EAT90348.1"/>
    <property type="molecule type" value="Genomic_DNA"/>
</dbReference>
<proteinExistence type="predicted"/>
<dbReference type="RefSeq" id="XP_001792754.1">
    <property type="nucleotide sequence ID" value="XM_001792702.1"/>
</dbReference>